<evidence type="ECO:0000256" key="11">
    <source>
        <dbReference type="ARBA" id="ARBA00023157"/>
    </source>
</evidence>
<reference evidence="14 15" key="1">
    <citation type="submission" date="2016-03" db="EMBL/GenBank/DDBJ databases">
        <title>Genome sequence of Nesiotobacter sp. nov., a moderately halophilic alphaproteobacterium isolated from the Yellow Sea, China.</title>
        <authorList>
            <person name="Zhang G."/>
            <person name="Zhang R."/>
        </authorList>
    </citation>
    <scope>NUCLEOTIDE SEQUENCE [LARGE SCALE GENOMIC DNA]</scope>
    <source>
        <strain evidence="14 15">WB1-6</strain>
    </source>
</reference>
<keyword evidence="6 13" id="KW-0732">Signal</keyword>
<evidence type="ECO:0000256" key="1">
    <source>
        <dbReference type="ARBA" id="ARBA00004418"/>
    </source>
</evidence>
<accession>A0A1U7JIH1</accession>
<dbReference type="Pfam" id="PF01297">
    <property type="entry name" value="ZnuA"/>
    <property type="match status" value="1"/>
</dbReference>
<evidence type="ECO:0000256" key="6">
    <source>
        <dbReference type="ARBA" id="ARBA00022729"/>
    </source>
</evidence>
<keyword evidence="7" id="KW-0574">Periplasm</keyword>
<keyword evidence="9" id="KW-0864">Zinc transport</keyword>
<keyword evidence="15" id="KW-1185">Reference proteome</keyword>
<dbReference type="Proteomes" id="UP000185783">
    <property type="component" value="Unassembled WGS sequence"/>
</dbReference>
<dbReference type="STRING" id="197461.A3843_09025"/>
<evidence type="ECO:0000313" key="15">
    <source>
        <dbReference type="Proteomes" id="UP000185783"/>
    </source>
</evidence>
<evidence type="ECO:0000256" key="5">
    <source>
        <dbReference type="ARBA" id="ARBA00022723"/>
    </source>
</evidence>
<evidence type="ECO:0000256" key="3">
    <source>
        <dbReference type="ARBA" id="ARBA00015915"/>
    </source>
</evidence>
<evidence type="ECO:0000256" key="7">
    <source>
        <dbReference type="ARBA" id="ARBA00022764"/>
    </source>
</evidence>
<evidence type="ECO:0000313" key="14">
    <source>
        <dbReference type="EMBL" id="OKL44517.1"/>
    </source>
</evidence>
<gene>
    <name evidence="14" type="ORF">A3843_09025</name>
</gene>
<keyword evidence="8" id="KW-0862">Zinc</keyword>
<dbReference type="RefSeq" id="WP_028480475.1">
    <property type="nucleotide sequence ID" value="NZ_LVVZ01000014.1"/>
</dbReference>
<name>A0A1U7JIH1_9HYPH</name>
<dbReference type="SUPFAM" id="SSF53807">
    <property type="entry name" value="Helical backbone' metal receptor"/>
    <property type="match status" value="1"/>
</dbReference>
<keyword evidence="11" id="KW-1015">Disulfide bond</keyword>
<evidence type="ECO:0000256" key="9">
    <source>
        <dbReference type="ARBA" id="ARBA00022906"/>
    </source>
</evidence>
<dbReference type="GO" id="GO:0046872">
    <property type="term" value="F:metal ion binding"/>
    <property type="evidence" value="ECO:0007669"/>
    <property type="project" value="UniProtKB-KW"/>
</dbReference>
<dbReference type="InterPro" id="IPR050492">
    <property type="entry name" value="Bact_metal-bind_prot9"/>
</dbReference>
<dbReference type="AlphaFoldDB" id="A0A1U7JIH1"/>
<feature type="signal peptide" evidence="13">
    <location>
        <begin position="1"/>
        <end position="24"/>
    </location>
</feature>
<evidence type="ECO:0000256" key="10">
    <source>
        <dbReference type="ARBA" id="ARBA00023065"/>
    </source>
</evidence>
<protein>
    <recommendedName>
        <fullName evidence="3">High-affinity zinc uptake system protein ZnuA</fullName>
    </recommendedName>
</protein>
<dbReference type="GO" id="GO:0006829">
    <property type="term" value="P:zinc ion transport"/>
    <property type="evidence" value="ECO:0007669"/>
    <property type="project" value="UniProtKB-KW"/>
</dbReference>
<sequence length="347" mass="37250">MSRILTPVLASVSFLGLVAGAAAAPQVVTTIKPIHSLTAGVMKGVGAPTLLIEGAGSPHAYSLKPSQAAALQDADLIVWMGPQLETFLTKPLETLSGGAHTLTLAQSDGVKTLAFREGGSFERHSHDHDEEAHDHDHGDHEDHDHEGEHGHEAHDHSDHDEHADEHAHHDHDHDHDGVDPHMWLDPANAKAFVSALAEELSEIDPDNAATYEANAQALQGRLDGLMTQVSGELAPVQGKPFIVFHDAYQYFENRFDISAAGSITVSPERAPGAERVAEIQHRIEELDVSCVFSEPQFEPKIVRVLVDGTQAKAGELDPLGATLDAGENQYFELINGLAAGLTECLAD</sequence>
<evidence type="ECO:0000256" key="2">
    <source>
        <dbReference type="ARBA" id="ARBA00011028"/>
    </source>
</evidence>
<keyword evidence="5" id="KW-0479">Metal-binding</keyword>
<evidence type="ECO:0000256" key="13">
    <source>
        <dbReference type="SAM" id="SignalP"/>
    </source>
</evidence>
<organism evidence="14 15">
    <name type="scientific">Pseudovibrio exalbescens</name>
    <dbReference type="NCBI Taxonomy" id="197461"/>
    <lineage>
        <taxon>Bacteria</taxon>
        <taxon>Pseudomonadati</taxon>
        <taxon>Pseudomonadota</taxon>
        <taxon>Alphaproteobacteria</taxon>
        <taxon>Hyphomicrobiales</taxon>
        <taxon>Stappiaceae</taxon>
        <taxon>Pseudovibrio</taxon>
    </lineage>
</organism>
<comment type="subcellular location">
    <subcellularLocation>
        <location evidence="1">Periplasm</location>
    </subcellularLocation>
</comment>
<dbReference type="InterPro" id="IPR035520">
    <property type="entry name" value="ZnuA"/>
</dbReference>
<keyword evidence="10" id="KW-0406">Ion transport</keyword>
<dbReference type="CDD" id="cd01019">
    <property type="entry name" value="ZnuA"/>
    <property type="match status" value="1"/>
</dbReference>
<evidence type="ECO:0000256" key="4">
    <source>
        <dbReference type="ARBA" id="ARBA00022448"/>
    </source>
</evidence>
<dbReference type="PANTHER" id="PTHR42953:SF3">
    <property type="entry name" value="HIGH-AFFINITY ZINC UPTAKE SYSTEM PROTEIN ZNUA"/>
    <property type="match status" value="1"/>
</dbReference>
<feature type="region of interest" description="Disordered" evidence="12">
    <location>
        <begin position="123"/>
        <end position="182"/>
    </location>
</feature>
<evidence type="ECO:0000256" key="12">
    <source>
        <dbReference type="SAM" id="MobiDB-lite"/>
    </source>
</evidence>
<dbReference type="PANTHER" id="PTHR42953">
    <property type="entry name" value="HIGH-AFFINITY ZINC UPTAKE SYSTEM PROTEIN ZNUA-RELATED"/>
    <property type="match status" value="1"/>
</dbReference>
<proteinExistence type="inferred from homology"/>
<feature type="compositionally biased region" description="Basic and acidic residues" evidence="12">
    <location>
        <begin position="123"/>
        <end position="179"/>
    </location>
</feature>
<keyword evidence="4" id="KW-0813">Transport</keyword>
<dbReference type="Gene3D" id="3.40.50.1980">
    <property type="entry name" value="Nitrogenase molybdenum iron protein domain"/>
    <property type="match status" value="2"/>
</dbReference>
<comment type="similarity">
    <text evidence="2">Belongs to the bacterial solute-binding protein 9 family.</text>
</comment>
<comment type="caution">
    <text evidence="14">The sequence shown here is derived from an EMBL/GenBank/DDBJ whole genome shotgun (WGS) entry which is preliminary data.</text>
</comment>
<evidence type="ECO:0000256" key="8">
    <source>
        <dbReference type="ARBA" id="ARBA00022833"/>
    </source>
</evidence>
<feature type="chain" id="PRO_5010539763" description="High-affinity zinc uptake system protein ZnuA" evidence="13">
    <location>
        <begin position="25"/>
        <end position="347"/>
    </location>
</feature>
<dbReference type="EMBL" id="LVVZ01000014">
    <property type="protein sequence ID" value="OKL44517.1"/>
    <property type="molecule type" value="Genomic_DNA"/>
</dbReference>
<dbReference type="GO" id="GO:0042597">
    <property type="term" value="C:periplasmic space"/>
    <property type="evidence" value="ECO:0007669"/>
    <property type="project" value="UniProtKB-SubCell"/>
</dbReference>
<dbReference type="InterPro" id="IPR006127">
    <property type="entry name" value="ZnuA-like"/>
</dbReference>